<keyword evidence="2" id="KW-1185">Reference proteome</keyword>
<gene>
    <name evidence="1" type="ORF">CBER1_11932</name>
</gene>
<proteinExistence type="predicted"/>
<dbReference type="OrthoDB" id="3912095at2759"/>
<accession>A0A2S6CM79</accession>
<comment type="caution">
    <text evidence="1">The sequence shown here is derived from an EMBL/GenBank/DDBJ whole genome shotgun (WGS) entry which is preliminary data.</text>
</comment>
<evidence type="ECO:0000313" key="2">
    <source>
        <dbReference type="Proteomes" id="UP000237631"/>
    </source>
</evidence>
<dbReference type="Proteomes" id="UP000237631">
    <property type="component" value="Unassembled WGS sequence"/>
</dbReference>
<dbReference type="AlphaFoldDB" id="A0A2S6CM79"/>
<sequence>MEDCIARMEDQGSRYVNLESALGRGIIFLLPGSEQDSMWTKLIPKKGEKFNEVVQTLRDNGVSAAALPFEALRDKVVNWCLDSVVPNSTNPAFGTLSVSDSLDLYDPILFDATSEEHSMSPLVDWDGLVA</sequence>
<evidence type="ECO:0000313" key="1">
    <source>
        <dbReference type="EMBL" id="PPJ60834.1"/>
    </source>
</evidence>
<name>A0A2S6CM79_9PEZI</name>
<dbReference type="EMBL" id="PNEN01000198">
    <property type="protein sequence ID" value="PPJ60834.1"/>
    <property type="molecule type" value="Genomic_DNA"/>
</dbReference>
<reference evidence="2" key="1">
    <citation type="journal article" date="2017" name="bioRxiv">
        <title>Conservation of a gene cluster reveals novel cercosporin biosynthetic mechanisms and extends production to the genus Colletotrichum.</title>
        <authorList>
            <person name="de Jonge R."/>
            <person name="Ebert M.K."/>
            <person name="Huitt-Roehl C.R."/>
            <person name="Pal P."/>
            <person name="Suttle J.C."/>
            <person name="Spanner R.E."/>
            <person name="Neubauer J.D."/>
            <person name="Jurick W.M.II."/>
            <person name="Stott K.A."/>
            <person name="Secor G.A."/>
            <person name="Thomma B.P.H.J."/>
            <person name="Van de Peer Y."/>
            <person name="Townsend C.A."/>
            <person name="Bolton M.D."/>
        </authorList>
    </citation>
    <scope>NUCLEOTIDE SEQUENCE [LARGE SCALE GENOMIC DNA]</scope>
    <source>
        <strain evidence="2">CBS538.71</strain>
    </source>
</reference>
<protein>
    <submittedName>
        <fullName evidence="1">Uncharacterized protein</fullName>
    </submittedName>
</protein>
<organism evidence="1 2">
    <name type="scientific">Cercospora berteroae</name>
    <dbReference type="NCBI Taxonomy" id="357750"/>
    <lineage>
        <taxon>Eukaryota</taxon>
        <taxon>Fungi</taxon>
        <taxon>Dikarya</taxon>
        <taxon>Ascomycota</taxon>
        <taxon>Pezizomycotina</taxon>
        <taxon>Dothideomycetes</taxon>
        <taxon>Dothideomycetidae</taxon>
        <taxon>Mycosphaerellales</taxon>
        <taxon>Mycosphaerellaceae</taxon>
        <taxon>Cercospora</taxon>
    </lineage>
</organism>